<protein>
    <submittedName>
        <fullName evidence="2">Uncharacterized protein</fullName>
    </submittedName>
</protein>
<feature type="transmembrane region" description="Helical" evidence="1">
    <location>
        <begin position="41"/>
        <end position="68"/>
    </location>
</feature>
<organism evidence="2 3">
    <name type="scientific">Aspergillus versicolor CBS 583.65</name>
    <dbReference type="NCBI Taxonomy" id="1036611"/>
    <lineage>
        <taxon>Eukaryota</taxon>
        <taxon>Fungi</taxon>
        <taxon>Dikarya</taxon>
        <taxon>Ascomycota</taxon>
        <taxon>Pezizomycotina</taxon>
        <taxon>Eurotiomycetes</taxon>
        <taxon>Eurotiomycetidae</taxon>
        <taxon>Eurotiales</taxon>
        <taxon>Aspergillaceae</taxon>
        <taxon>Aspergillus</taxon>
        <taxon>Aspergillus subgen. Nidulantes</taxon>
    </lineage>
</organism>
<gene>
    <name evidence="2" type="ORF">ASPVEDRAFT_44544</name>
</gene>
<evidence type="ECO:0000313" key="3">
    <source>
        <dbReference type="Proteomes" id="UP000184073"/>
    </source>
</evidence>
<sequence>MTFSILVVLFLFLLLYLPSLWLLLFPLVNHSFPVAHSLSRVLVFPIVVSQVLVLEALLIQVSLLVWMVNPNPNYLRPDSSLSVCLFEMAVCENPSLDCPLLG</sequence>
<name>A0A1L9PUA1_ASPVE</name>
<proteinExistence type="predicted"/>
<dbReference type="RefSeq" id="XP_040670767.1">
    <property type="nucleotide sequence ID" value="XM_040813071.1"/>
</dbReference>
<dbReference type="AlphaFoldDB" id="A0A1L9PUA1"/>
<keyword evidence="3" id="KW-1185">Reference proteome</keyword>
<feature type="transmembrane region" description="Helical" evidence="1">
    <location>
        <begin position="6"/>
        <end position="29"/>
    </location>
</feature>
<dbReference type="GeneID" id="63728582"/>
<keyword evidence="1" id="KW-1133">Transmembrane helix</keyword>
<evidence type="ECO:0000256" key="1">
    <source>
        <dbReference type="SAM" id="Phobius"/>
    </source>
</evidence>
<keyword evidence="1" id="KW-0812">Transmembrane</keyword>
<evidence type="ECO:0000313" key="2">
    <source>
        <dbReference type="EMBL" id="OJJ05005.1"/>
    </source>
</evidence>
<dbReference type="VEuPathDB" id="FungiDB:ASPVEDRAFT_44544"/>
<keyword evidence="1" id="KW-0472">Membrane</keyword>
<dbReference type="EMBL" id="KV878132">
    <property type="protein sequence ID" value="OJJ05005.1"/>
    <property type="molecule type" value="Genomic_DNA"/>
</dbReference>
<accession>A0A1L9PUA1</accession>
<dbReference type="Proteomes" id="UP000184073">
    <property type="component" value="Unassembled WGS sequence"/>
</dbReference>
<reference evidence="3" key="1">
    <citation type="journal article" date="2017" name="Genome Biol.">
        <title>Comparative genomics reveals high biological diversity and specific adaptations in the industrially and medically important fungal genus Aspergillus.</title>
        <authorList>
            <person name="de Vries R.P."/>
            <person name="Riley R."/>
            <person name="Wiebenga A."/>
            <person name="Aguilar-Osorio G."/>
            <person name="Amillis S."/>
            <person name="Uchima C.A."/>
            <person name="Anderluh G."/>
            <person name="Asadollahi M."/>
            <person name="Askin M."/>
            <person name="Barry K."/>
            <person name="Battaglia E."/>
            <person name="Bayram O."/>
            <person name="Benocci T."/>
            <person name="Braus-Stromeyer S.A."/>
            <person name="Caldana C."/>
            <person name="Canovas D."/>
            <person name="Cerqueira G.C."/>
            <person name="Chen F."/>
            <person name="Chen W."/>
            <person name="Choi C."/>
            <person name="Clum A."/>
            <person name="Dos Santos R.A."/>
            <person name="Damasio A.R."/>
            <person name="Diallinas G."/>
            <person name="Emri T."/>
            <person name="Fekete E."/>
            <person name="Flipphi M."/>
            <person name="Freyberg S."/>
            <person name="Gallo A."/>
            <person name="Gournas C."/>
            <person name="Habgood R."/>
            <person name="Hainaut M."/>
            <person name="Harispe M.L."/>
            <person name="Henrissat B."/>
            <person name="Hilden K.S."/>
            <person name="Hope R."/>
            <person name="Hossain A."/>
            <person name="Karabika E."/>
            <person name="Karaffa L."/>
            <person name="Karanyi Z."/>
            <person name="Krasevec N."/>
            <person name="Kuo A."/>
            <person name="Kusch H."/>
            <person name="LaButti K."/>
            <person name="Lagendijk E.L."/>
            <person name="Lapidus A."/>
            <person name="Levasseur A."/>
            <person name="Lindquist E."/>
            <person name="Lipzen A."/>
            <person name="Logrieco A.F."/>
            <person name="MacCabe A."/>
            <person name="Maekelae M.R."/>
            <person name="Malavazi I."/>
            <person name="Melin P."/>
            <person name="Meyer V."/>
            <person name="Mielnichuk N."/>
            <person name="Miskei M."/>
            <person name="Molnar A.P."/>
            <person name="Mule G."/>
            <person name="Ngan C.Y."/>
            <person name="Orejas M."/>
            <person name="Orosz E."/>
            <person name="Ouedraogo J.P."/>
            <person name="Overkamp K.M."/>
            <person name="Park H.-S."/>
            <person name="Perrone G."/>
            <person name="Piumi F."/>
            <person name="Punt P.J."/>
            <person name="Ram A.F."/>
            <person name="Ramon A."/>
            <person name="Rauscher S."/>
            <person name="Record E."/>
            <person name="Riano-Pachon D.M."/>
            <person name="Robert V."/>
            <person name="Roehrig J."/>
            <person name="Ruller R."/>
            <person name="Salamov A."/>
            <person name="Salih N.S."/>
            <person name="Samson R.A."/>
            <person name="Sandor E."/>
            <person name="Sanguinetti M."/>
            <person name="Schuetze T."/>
            <person name="Sepcic K."/>
            <person name="Shelest E."/>
            <person name="Sherlock G."/>
            <person name="Sophianopoulou V."/>
            <person name="Squina F.M."/>
            <person name="Sun H."/>
            <person name="Susca A."/>
            <person name="Todd R.B."/>
            <person name="Tsang A."/>
            <person name="Unkles S.E."/>
            <person name="van de Wiele N."/>
            <person name="van Rossen-Uffink D."/>
            <person name="Oliveira J.V."/>
            <person name="Vesth T.C."/>
            <person name="Visser J."/>
            <person name="Yu J.-H."/>
            <person name="Zhou M."/>
            <person name="Andersen M.R."/>
            <person name="Archer D.B."/>
            <person name="Baker S.E."/>
            <person name="Benoit I."/>
            <person name="Brakhage A.A."/>
            <person name="Braus G.H."/>
            <person name="Fischer R."/>
            <person name="Frisvad J.C."/>
            <person name="Goldman G.H."/>
            <person name="Houbraken J."/>
            <person name="Oakley B."/>
            <person name="Pocsi I."/>
            <person name="Scazzocchio C."/>
            <person name="Seiboth B."/>
            <person name="vanKuyk P.A."/>
            <person name="Wortman J."/>
            <person name="Dyer P.S."/>
            <person name="Grigoriev I.V."/>
        </authorList>
    </citation>
    <scope>NUCLEOTIDE SEQUENCE [LARGE SCALE GENOMIC DNA]</scope>
    <source>
        <strain evidence="3">CBS 583.65</strain>
    </source>
</reference>